<dbReference type="FunFam" id="1.10.150.570:FF:000001">
    <property type="entry name" value="tRNA uridine 5-carboxymethylaminomethyl modification enzyme MnmG"/>
    <property type="match status" value="1"/>
</dbReference>
<evidence type="ECO:0000256" key="11">
    <source>
        <dbReference type="HAMAP-Rule" id="MF_00129"/>
    </source>
</evidence>
<dbReference type="InterPro" id="IPR020595">
    <property type="entry name" value="MnmG-rel_CS"/>
</dbReference>
<dbReference type="NCBIfam" id="TIGR00136">
    <property type="entry name" value="mnmG_gidA"/>
    <property type="match status" value="1"/>
</dbReference>
<comment type="similarity">
    <text evidence="3 11">Belongs to the MnmG family.</text>
</comment>
<dbReference type="OrthoDB" id="9815560at2"/>
<keyword evidence="11" id="KW-0963">Cytoplasm</keyword>
<keyword evidence="14" id="KW-1185">Reference proteome</keyword>
<dbReference type="Proteomes" id="UP000323824">
    <property type="component" value="Chromosome"/>
</dbReference>
<dbReference type="KEGG" id="sper:EW093_07305"/>
<dbReference type="GO" id="GO:0050660">
    <property type="term" value="F:flavin adenine dinucleotide binding"/>
    <property type="evidence" value="ECO:0007669"/>
    <property type="project" value="UniProtKB-UniRule"/>
</dbReference>
<dbReference type="GO" id="GO:0030488">
    <property type="term" value="P:tRNA methylation"/>
    <property type="evidence" value="ECO:0007669"/>
    <property type="project" value="TreeGrafter"/>
</dbReference>
<evidence type="ECO:0000256" key="3">
    <source>
        <dbReference type="ARBA" id="ARBA00007653"/>
    </source>
</evidence>
<organism evidence="13 14">
    <name type="scientific">Thiospirochaeta perfilievii</name>
    <dbReference type="NCBI Taxonomy" id="252967"/>
    <lineage>
        <taxon>Bacteria</taxon>
        <taxon>Pseudomonadati</taxon>
        <taxon>Spirochaetota</taxon>
        <taxon>Spirochaetia</taxon>
        <taxon>Spirochaetales</taxon>
        <taxon>Spirochaetaceae</taxon>
        <taxon>Thiospirochaeta</taxon>
    </lineage>
</organism>
<evidence type="ECO:0000313" key="14">
    <source>
        <dbReference type="Proteomes" id="UP000323824"/>
    </source>
</evidence>
<dbReference type="Gene3D" id="1.10.150.570">
    <property type="entry name" value="GidA associated domain, C-terminal subdomain"/>
    <property type="match status" value="1"/>
</dbReference>
<dbReference type="InterPro" id="IPR002218">
    <property type="entry name" value="MnmG-rel"/>
</dbReference>
<evidence type="ECO:0000313" key="13">
    <source>
        <dbReference type="EMBL" id="QEN04514.1"/>
    </source>
</evidence>
<dbReference type="InterPro" id="IPR044920">
    <property type="entry name" value="MnmG_C_subdom_sf"/>
</dbReference>
<dbReference type="SUPFAM" id="SSF51905">
    <property type="entry name" value="FAD/NAD(P)-binding domain"/>
    <property type="match status" value="1"/>
</dbReference>
<feature type="domain" description="tRNA uridine 5-carboxymethylaminomethyl modification enzyme C-terminal subdomain" evidence="12">
    <location>
        <begin position="537"/>
        <end position="608"/>
    </location>
</feature>
<comment type="function">
    <text evidence="2 11">NAD-binding protein involved in the addition of a carboxymethylaminomethyl (cmnm) group at the wobble position (U34) of certain tRNAs, forming tRNA-cmnm(5)s(2)U34.</text>
</comment>
<dbReference type="InterPro" id="IPR040131">
    <property type="entry name" value="MnmG_N"/>
</dbReference>
<dbReference type="Gene3D" id="1.10.10.1800">
    <property type="entry name" value="tRNA uridine 5-carboxymethylaminomethyl modification enzyme MnmG/GidA"/>
    <property type="match status" value="1"/>
</dbReference>
<evidence type="ECO:0000256" key="10">
    <source>
        <dbReference type="ARBA" id="ARBA00031800"/>
    </source>
</evidence>
<dbReference type="AlphaFoldDB" id="A0A5C1QCT5"/>
<dbReference type="Pfam" id="PF13932">
    <property type="entry name" value="SAM_GIDA_C"/>
    <property type="match status" value="1"/>
</dbReference>
<reference evidence="13 14" key="1">
    <citation type="submission" date="2019-02" db="EMBL/GenBank/DDBJ databases">
        <authorList>
            <person name="Fomenkov A."/>
            <person name="Dubinina G."/>
            <person name="Grabovich M."/>
            <person name="Vincze T."/>
            <person name="Roberts R.J."/>
        </authorList>
    </citation>
    <scope>NUCLEOTIDE SEQUENCE [LARGE SCALE GENOMIC DNA]</scope>
    <source>
        <strain evidence="13 14">P</strain>
    </source>
</reference>
<evidence type="ECO:0000256" key="6">
    <source>
        <dbReference type="ARBA" id="ARBA00022694"/>
    </source>
</evidence>
<dbReference type="Gene3D" id="3.50.50.60">
    <property type="entry name" value="FAD/NAD(P)-binding domain"/>
    <property type="match status" value="2"/>
</dbReference>
<comment type="cofactor">
    <cofactor evidence="1 11">
        <name>FAD</name>
        <dbReference type="ChEBI" id="CHEBI:57692"/>
    </cofactor>
</comment>
<proteinExistence type="inferred from homology"/>
<reference evidence="13 14" key="2">
    <citation type="submission" date="2019-09" db="EMBL/GenBank/DDBJ databases">
        <title>Complete Genome Sequence and Methylome Analysis of free living Spirochaetas.</title>
        <authorList>
            <person name="Leshcheva N."/>
            <person name="Mikheeva N."/>
        </authorList>
    </citation>
    <scope>NUCLEOTIDE SEQUENCE [LARGE SCALE GENOMIC DNA]</scope>
    <source>
        <strain evidence="13 14">P</strain>
    </source>
</reference>
<dbReference type="HAMAP" id="MF_00129">
    <property type="entry name" value="MnmG_GidA"/>
    <property type="match status" value="1"/>
</dbReference>
<comment type="caution">
    <text evidence="11">Lacks conserved residue(s) required for the propagation of feature annotation.</text>
</comment>
<keyword evidence="8 11" id="KW-0520">NAD</keyword>
<dbReference type="GO" id="GO:0002098">
    <property type="term" value="P:tRNA wobble uridine modification"/>
    <property type="evidence" value="ECO:0007669"/>
    <property type="project" value="InterPro"/>
</dbReference>
<evidence type="ECO:0000256" key="1">
    <source>
        <dbReference type="ARBA" id="ARBA00001974"/>
    </source>
</evidence>
<dbReference type="EMBL" id="CP035807">
    <property type="protein sequence ID" value="QEN04514.1"/>
    <property type="molecule type" value="Genomic_DNA"/>
</dbReference>
<keyword evidence="5 11" id="KW-0285">Flavoprotein</keyword>
<dbReference type="RefSeq" id="WP_149567761.1">
    <property type="nucleotide sequence ID" value="NZ_CP035807.1"/>
</dbReference>
<evidence type="ECO:0000256" key="9">
    <source>
        <dbReference type="ARBA" id="ARBA00025948"/>
    </source>
</evidence>
<gene>
    <name evidence="11 13" type="primary">mnmG</name>
    <name evidence="11" type="synonym">gidA</name>
    <name evidence="13" type="ORF">EW093_07305</name>
</gene>
<evidence type="ECO:0000259" key="12">
    <source>
        <dbReference type="SMART" id="SM01228"/>
    </source>
</evidence>
<feature type="binding site" evidence="11">
    <location>
        <begin position="271"/>
        <end position="285"/>
    </location>
    <ligand>
        <name>NAD(+)</name>
        <dbReference type="ChEBI" id="CHEBI:57540"/>
    </ligand>
</feature>
<name>A0A5C1QCT5_9SPIO</name>
<dbReference type="FunFam" id="3.50.50.60:FF:000002">
    <property type="entry name" value="tRNA uridine 5-carboxymethylaminomethyl modification enzyme MnmG"/>
    <property type="match status" value="1"/>
</dbReference>
<accession>A0A5C1QCT5</accession>
<dbReference type="Pfam" id="PF21680">
    <property type="entry name" value="GIDA_C_1st"/>
    <property type="match status" value="1"/>
</dbReference>
<dbReference type="GO" id="GO:0005829">
    <property type="term" value="C:cytosol"/>
    <property type="evidence" value="ECO:0007669"/>
    <property type="project" value="TreeGrafter"/>
</dbReference>
<evidence type="ECO:0000256" key="2">
    <source>
        <dbReference type="ARBA" id="ARBA00003717"/>
    </source>
</evidence>
<sequence length="616" mass="68543">MDYDAIVIGAGHAGIEASLALSRMGFKTMVITQNLDQIGKLSCNPAVGGLAKGNMVREIDALGGQMAKLIDASMIQFRILNQSRGPAVQAPRAQADRFLYQTLAKKSLESQKGLAIFQDTVTELILSEDKKSCQGVKTERGNIITARTVIISAGTFMDGKIFIGKYTAQEGRLGELAAIGLGDFLRKHGFAMGRMKTGTPARIRRSTIDFSKMEEQGGDNTMYPFSFDYDEIKDRPYAPCFITYTNEKTHKIIDKNMHLSPLYGGDIVGKGPRYCPSIEDKVTRFPDRERHQIFIEPEGLNTEEMYMNGISSSLPEKVQEEFIRTLPGLENVEIMRPGYAVEYDYIDPTTLYPTMESKHVSGLYFAGQTNGTSGYEEAGVQGLMAGINAGLKMNGEEPLILNRSEAYAGVLIDDIVTLGTDEPYRMFTSRAEYRLNLRHDAADIRLFEKGEKAGLRSKEDVEKFREKVKNIDAIKDLLRESRIKKELLTDVIKENALGKTLYDVVKDPAITITELKKVVPSLNNYSTPLLNHVELDIKYEGYIVKQNQQVNKFMKMESVKIPVDFDFSSIEGLSNESREKLIKIKPLSVGQASRISGVRTSDIAVLLLVLGKGGKK</sequence>
<dbReference type="PROSITE" id="PS01280">
    <property type="entry name" value="GIDA_1"/>
    <property type="match status" value="1"/>
</dbReference>
<evidence type="ECO:0000256" key="4">
    <source>
        <dbReference type="ARBA" id="ARBA00020461"/>
    </source>
</evidence>
<protein>
    <recommendedName>
        <fullName evidence="4 11">tRNA uridine 5-carboxymethylaminomethyl modification enzyme MnmG</fullName>
    </recommendedName>
    <alternativeName>
        <fullName evidence="10 11">Glucose-inhibited division protein A</fullName>
    </alternativeName>
</protein>
<dbReference type="InterPro" id="IPR047001">
    <property type="entry name" value="MnmG_C_subdom"/>
</dbReference>
<dbReference type="InterPro" id="IPR004416">
    <property type="entry name" value="MnmG"/>
</dbReference>
<dbReference type="InterPro" id="IPR026904">
    <property type="entry name" value="MnmG_C"/>
</dbReference>
<evidence type="ECO:0000256" key="7">
    <source>
        <dbReference type="ARBA" id="ARBA00022827"/>
    </source>
</evidence>
<dbReference type="InterPro" id="IPR036188">
    <property type="entry name" value="FAD/NAD-bd_sf"/>
</dbReference>
<feature type="binding site" evidence="11">
    <location>
        <begin position="9"/>
        <end position="14"/>
    </location>
    <ligand>
        <name>FAD</name>
        <dbReference type="ChEBI" id="CHEBI:57692"/>
    </ligand>
</feature>
<dbReference type="SMART" id="SM01228">
    <property type="entry name" value="GIDA_assoc_3"/>
    <property type="match status" value="1"/>
</dbReference>
<dbReference type="InterPro" id="IPR049312">
    <property type="entry name" value="GIDA_C_N"/>
</dbReference>
<keyword evidence="7 11" id="KW-0274">FAD</keyword>
<comment type="subunit">
    <text evidence="9 11">Homodimer. Heterotetramer of two MnmE and two MnmG subunits.</text>
</comment>
<dbReference type="Pfam" id="PF01134">
    <property type="entry name" value="GIDA"/>
    <property type="match status" value="1"/>
</dbReference>
<evidence type="ECO:0000256" key="5">
    <source>
        <dbReference type="ARBA" id="ARBA00022630"/>
    </source>
</evidence>
<dbReference type="PANTHER" id="PTHR11806">
    <property type="entry name" value="GLUCOSE INHIBITED DIVISION PROTEIN A"/>
    <property type="match status" value="1"/>
</dbReference>
<dbReference type="PANTHER" id="PTHR11806:SF0">
    <property type="entry name" value="PROTEIN MTO1 HOMOLOG, MITOCHONDRIAL"/>
    <property type="match status" value="1"/>
</dbReference>
<comment type="subcellular location">
    <subcellularLocation>
        <location evidence="11">Cytoplasm</location>
    </subcellularLocation>
</comment>
<evidence type="ECO:0000256" key="8">
    <source>
        <dbReference type="ARBA" id="ARBA00023027"/>
    </source>
</evidence>
<keyword evidence="6 11" id="KW-0819">tRNA processing</keyword>